<evidence type="ECO:0008006" key="2">
    <source>
        <dbReference type="Google" id="ProtNLM"/>
    </source>
</evidence>
<accession>A0A0F9P7Z5</accession>
<dbReference type="AlphaFoldDB" id="A0A0F9P7Z5"/>
<sequence length="208" mass="24748">MFSICTAYIENGKLEETLKGFKESEKKFTKDIGVLFRKFFQCKIQPHIIWTITEWENEKAHHDAAQSLMETRRDDRFASVGFGPEPYFEIFCGEDEIFKIGKYSEEYKFIIVIHGLIGEKVYDTFLEISKKRLEEVKEKLQWVSVFRNTYHSGEFVAYLGFTDEKYYNKIRKINDIYLEEYLFTGLRKPLGMSYIASYNQFLCNPIDF</sequence>
<organism evidence="1">
    <name type="scientific">marine sediment metagenome</name>
    <dbReference type="NCBI Taxonomy" id="412755"/>
    <lineage>
        <taxon>unclassified sequences</taxon>
        <taxon>metagenomes</taxon>
        <taxon>ecological metagenomes</taxon>
    </lineage>
</organism>
<comment type="caution">
    <text evidence="1">The sequence shown here is derived from an EMBL/GenBank/DDBJ whole genome shotgun (WGS) entry which is preliminary data.</text>
</comment>
<proteinExistence type="predicted"/>
<protein>
    <recommendedName>
        <fullName evidence="2">ABM domain-containing protein</fullName>
    </recommendedName>
</protein>
<evidence type="ECO:0000313" key="1">
    <source>
        <dbReference type="EMBL" id="KKN28010.1"/>
    </source>
</evidence>
<reference evidence="1" key="1">
    <citation type="journal article" date="2015" name="Nature">
        <title>Complex archaea that bridge the gap between prokaryotes and eukaryotes.</title>
        <authorList>
            <person name="Spang A."/>
            <person name="Saw J.H."/>
            <person name="Jorgensen S.L."/>
            <person name="Zaremba-Niedzwiedzka K."/>
            <person name="Martijn J."/>
            <person name="Lind A.E."/>
            <person name="van Eijk R."/>
            <person name="Schleper C."/>
            <person name="Guy L."/>
            <person name="Ettema T.J."/>
        </authorList>
    </citation>
    <scope>NUCLEOTIDE SEQUENCE</scope>
</reference>
<gene>
    <name evidence="1" type="ORF">LCGC14_0858660</name>
</gene>
<dbReference type="EMBL" id="LAZR01002597">
    <property type="protein sequence ID" value="KKN28010.1"/>
    <property type="molecule type" value="Genomic_DNA"/>
</dbReference>
<name>A0A0F9P7Z5_9ZZZZ</name>